<feature type="domain" description="Protein kinase" evidence="6">
    <location>
        <begin position="65"/>
        <end position="345"/>
    </location>
</feature>
<feature type="region of interest" description="Disordered" evidence="5">
    <location>
        <begin position="369"/>
        <end position="405"/>
    </location>
</feature>
<dbReference type="AlphaFoldDB" id="Q09D35"/>
<dbReference type="InterPro" id="IPR011009">
    <property type="entry name" value="Kinase-like_dom_sf"/>
</dbReference>
<dbReference type="GO" id="GO:0005524">
    <property type="term" value="F:ATP binding"/>
    <property type="evidence" value="ECO:0007669"/>
    <property type="project" value="UniProtKB-KW"/>
</dbReference>
<dbReference type="GO" id="GO:0004713">
    <property type="term" value="F:protein tyrosine kinase activity"/>
    <property type="evidence" value="ECO:0007669"/>
    <property type="project" value="InterPro"/>
</dbReference>
<dbReference type="GO" id="GO:0004674">
    <property type="term" value="F:protein serine/threonine kinase activity"/>
    <property type="evidence" value="ECO:0007669"/>
    <property type="project" value="UniProtKB-EC"/>
</dbReference>
<dbReference type="Gene3D" id="3.30.200.20">
    <property type="entry name" value="Phosphorylase Kinase, domain 1"/>
    <property type="match status" value="1"/>
</dbReference>
<evidence type="ECO:0000256" key="1">
    <source>
        <dbReference type="ARBA" id="ARBA00022679"/>
    </source>
</evidence>
<dbReference type="Gene3D" id="1.10.510.10">
    <property type="entry name" value="Transferase(Phosphotransferase) domain 1"/>
    <property type="match status" value="1"/>
</dbReference>
<keyword evidence="2" id="KW-0547">Nucleotide-binding</keyword>
<dbReference type="EC" id="2.7.11.1" evidence="7"/>
<protein>
    <submittedName>
        <fullName evidence="7">Serine/threonine-protein kinase Pkn6</fullName>
        <ecNumber evidence="7">2.7.11.1</ecNumber>
    </submittedName>
</protein>
<sequence length="609" mass="66149">MLHVGKLAFFPRLPQPPLTGASFPQATVPPPQAIHRYSVAMASPEDRALGKLSMDLYRGELIGKYEVITQLSVGGMAELFLGFTSGPGGFRKYVAIKRILPDVRSNEQFERMFLDEARITAAFNHPNIAQVYELGQEDDGLFLAMEFIAGQNLDQLTDACRRRRQPLPLGMSLAVGRDVCLALHYAHTFAGPSGRPSPVIHRDVAQKNIMVTYDGVVKLLDFGIAKARGSLERTHVGTVKGTAGYMSPEQVRGDKIDGRSDLFSLGVVLWELVTGQRLFEGKTERDEMVNILEAPIPSPRHRAGQVSEDVSAVILKALERNAGDRWQNGREMARALEDAAGRMMFDADRRAALMRSLFQSKMASTRALLDSADGGKKEPSPAEPEPAVIVSPDAGDSEHWEPPVPLPLEEDEELAAKAASLSARAATMPEEDPATRDATRGPWAILLLLLVVGAGFLVWKLVPTLDEQVEPTPTVPAYVDPRLKQFPGPGQPIPPTAQAPDAGSAEGTEPGEQAGSRENTPGKKETGKPPKRGAPVQTGLLTLVITPEASVFLDNELLGRTPMFNKTLRTGTHYLLILGPDGQKRRLSVPIKAGKPVVLKLSLDEIPLR</sequence>
<dbReference type="SMART" id="SM00219">
    <property type="entry name" value="TyrKc"/>
    <property type="match status" value="1"/>
</dbReference>
<dbReference type="PANTHER" id="PTHR43289">
    <property type="entry name" value="MITOGEN-ACTIVATED PROTEIN KINASE KINASE KINASE 20-RELATED"/>
    <property type="match status" value="1"/>
</dbReference>
<dbReference type="PATRIC" id="fig|378806.16.peg.9089"/>
<proteinExistence type="predicted"/>
<evidence type="ECO:0000256" key="3">
    <source>
        <dbReference type="ARBA" id="ARBA00022777"/>
    </source>
</evidence>
<dbReference type="EMBL" id="AAMD01000004">
    <property type="protein sequence ID" value="EAU69650.1"/>
    <property type="molecule type" value="Genomic_DNA"/>
</dbReference>
<keyword evidence="3 7" id="KW-0418">Kinase</keyword>
<dbReference type="PROSITE" id="PS50011">
    <property type="entry name" value="PROTEIN_KINASE_DOM"/>
    <property type="match status" value="1"/>
</dbReference>
<dbReference type="Proteomes" id="UP000032702">
    <property type="component" value="Unassembled WGS sequence"/>
</dbReference>
<dbReference type="InterPro" id="IPR000719">
    <property type="entry name" value="Prot_kinase_dom"/>
</dbReference>
<dbReference type="InterPro" id="IPR020635">
    <property type="entry name" value="Tyr_kinase_cat_dom"/>
</dbReference>
<evidence type="ECO:0000256" key="4">
    <source>
        <dbReference type="ARBA" id="ARBA00022840"/>
    </source>
</evidence>
<organism evidence="7 8">
    <name type="scientific">Stigmatella aurantiaca (strain DW4/3-1)</name>
    <dbReference type="NCBI Taxonomy" id="378806"/>
    <lineage>
        <taxon>Bacteria</taxon>
        <taxon>Pseudomonadati</taxon>
        <taxon>Myxococcota</taxon>
        <taxon>Myxococcia</taxon>
        <taxon>Myxococcales</taxon>
        <taxon>Cystobacterineae</taxon>
        <taxon>Archangiaceae</taxon>
        <taxon>Stigmatella</taxon>
    </lineage>
</organism>
<name>Q09D35_STIAD</name>
<keyword evidence="4" id="KW-0067">ATP-binding</keyword>
<accession>Q09D35</accession>
<keyword evidence="1 7" id="KW-0808">Transferase</keyword>
<feature type="region of interest" description="Disordered" evidence="5">
    <location>
        <begin position="480"/>
        <end position="535"/>
    </location>
</feature>
<evidence type="ECO:0000256" key="2">
    <source>
        <dbReference type="ARBA" id="ARBA00022741"/>
    </source>
</evidence>
<dbReference type="CDD" id="cd14014">
    <property type="entry name" value="STKc_PknB_like"/>
    <property type="match status" value="1"/>
</dbReference>
<comment type="caution">
    <text evidence="7">The sequence shown here is derived from an EMBL/GenBank/DDBJ whole genome shotgun (WGS) entry which is preliminary data.</text>
</comment>
<dbReference type="PROSITE" id="PS00109">
    <property type="entry name" value="PROTEIN_KINASE_TYR"/>
    <property type="match status" value="1"/>
</dbReference>
<evidence type="ECO:0000313" key="8">
    <source>
        <dbReference type="Proteomes" id="UP000032702"/>
    </source>
</evidence>
<evidence type="ECO:0000259" key="6">
    <source>
        <dbReference type="PROSITE" id="PS50011"/>
    </source>
</evidence>
<dbReference type="InterPro" id="IPR008266">
    <property type="entry name" value="Tyr_kinase_AS"/>
</dbReference>
<gene>
    <name evidence="7" type="ORF">STIAU_2940</name>
</gene>
<reference evidence="7 8" key="1">
    <citation type="submission" date="2006-04" db="EMBL/GenBank/DDBJ databases">
        <authorList>
            <person name="Nierman W.C."/>
        </authorList>
    </citation>
    <scope>NUCLEOTIDE SEQUENCE [LARGE SCALE GENOMIC DNA]</scope>
    <source>
        <strain evidence="7 8">DW4/3-1</strain>
    </source>
</reference>
<dbReference type="PANTHER" id="PTHR43289:SF6">
    <property type="entry name" value="SERINE_THREONINE-PROTEIN KINASE NEKL-3"/>
    <property type="match status" value="1"/>
</dbReference>
<evidence type="ECO:0000313" key="7">
    <source>
        <dbReference type="EMBL" id="EAU69650.1"/>
    </source>
</evidence>
<dbReference type="SUPFAM" id="SSF56112">
    <property type="entry name" value="Protein kinase-like (PK-like)"/>
    <property type="match status" value="1"/>
</dbReference>
<dbReference type="Pfam" id="PF00069">
    <property type="entry name" value="Pkinase"/>
    <property type="match status" value="1"/>
</dbReference>
<evidence type="ECO:0000256" key="5">
    <source>
        <dbReference type="SAM" id="MobiDB-lite"/>
    </source>
</evidence>